<keyword evidence="1" id="KW-1133">Transmembrane helix</keyword>
<organism evidence="2 3">
    <name type="scientific">Photobacterium rosenbergii</name>
    <dbReference type="NCBI Taxonomy" id="294936"/>
    <lineage>
        <taxon>Bacteria</taxon>
        <taxon>Pseudomonadati</taxon>
        <taxon>Pseudomonadota</taxon>
        <taxon>Gammaproteobacteria</taxon>
        <taxon>Vibrionales</taxon>
        <taxon>Vibrionaceae</taxon>
        <taxon>Photobacterium</taxon>
    </lineage>
</organism>
<dbReference type="RefSeq" id="WP_107297632.1">
    <property type="nucleotide sequence ID" value="NZ_PYMB01000002.1"/>
</dbReference>
<evidence type="ECO:0000313" key="2">
    <source>
        <dbReference type="EMBL" id="PSW14388.1"/>
    </source>
</evidence>
<feature type="transmembrane region" description="Helical" evidence="1">
    <location>
        <begin position="150"/>
        <end position="172"/>
    </location>
</feature>
<keyword evidence="1" id="KW-0812">Transmembrane</keyword>
<dbReference type="AlphaFoldDB" id="A0A2T3NHA2"/>
<evidence type="ECO:0000313" key="3">
    <source>
        <dbReference type="Proteomes" id="UP000241346"/>
    </source>
</evidence>
<dbReference type="Proteomes" id="UP000241346">
    <property type="component" value="Unassembled WGS sequence"/>
</dbReference>
<protein>
    <submittedName>
        <fullName evidence="2">Uncharacterized protein</fullName>
    </submittedName>
</protein>
<feature type="transmembrane region" description="Helical" evidence="1">
    <location>
        <begin position="37"/>
        <end position="56"/>
    </location>
</feature>
<name>A0A2T3NHA2_9GAMM</name>
<dbReference type="EMBL" id="PYMB01000002">
    <property type="protein sequence ID" value="PSW14388.1"/>
    <property type="molecule type" value="Genomic_DNA"/>
</dbReference>
<feature type="transmembrane region" description="Helical" evidence="1">
    <location>
        <begin position="12"/>
        <end position="31"/>
    </location>
</feature>
<evidence type="ECO:0000256" key="1">
    <source>
        <dbReference type="SAM" id="Phobius"/>
    </source>
</evidence>
<reference evidence="2 3" key="1">
    <citation type="submission" date="2018-03" db="EMBL/GenBank/DDBJ databases">
        <title>Whole genome sequencing of Histamine producing bacteria.</title>
        <authorList>
            <person name="Butler K."/>
        </authorList>
    </citation>
    <scope>NUCLEOTIDE SEQUENCE [LARGE SCALE GENOMIC DNA]</scope>
    <source>
        <strain evidence="2 3">DSM 19138</strain>
    </source>
</reference>
<feature type="transmembrane region" description="Helical" evidence="1">
    <location>
        <begin position="100"/>
        <end position="118"/>
    </location>
</feature>
<gene>
    <name evidence="2" type="ORF">C9J01_08090</name>
</gene>
<accession>A0A2T3NHA2</accession>
<comment type="caution">
    <text evidence="2">The sequence shown here is derived from an EMBL/GenBank/DDBJ whole genome shotgun (WGS) entry which is preliminary data.</text>
</comment>
<sequence>MKDDFYKRDDMKILASGWAIYILALVAGLKFNQLEVMLILLVFSFTLIIKSTIWLNQPHIKKGFMMLLNGVAFSTILAVFVAEQKTDVQISELLDPSYKLIILLSSTAFGGAAGGLIASEAMKYTPDKHEKAVYQSSVDVSNLEKKVQMLSISLAVLSLLVVSGFGVIIYLLTR</sequence>
<feature type="transmembrane region" description="Helical" evidence="1">
    <location>
        <begin position="63"/>
        <end position="80"/>
    </location>
</feature>
<keyword evidence="1" id="KW-0472">Membrane</keyword>
<proteinExistence type="predicted"/>